<gene>
    <name evidence="1" type="ORF">NM688_g5881</name>
</gene>
<dbReference type="EMBL" id="JANHOG010001133">
    <property type="protein sequence ID" value="KAJ3543259.1"/>
    <property type="molecule type" value="Genomic_DNA"/>
</dbReference>
<protein>
    <submittedName>
        <fullName evidence="1">Uncharacterized protein</fullName>
    </submittedName>
</protein>
<evidence type="ECO:0000313" key="2">
    <source>
        <dbReference type="Proteomes" id="UP001148662"/>
    </source>
</evidence>
<comment type="caution">
    <text evidence="1">The sequence shown here is derived from an EMBL/GenBank/DDBJ whole genome shotgun (WGS) entry which is preliminary data.</text>
</comment>
<name>A0ACC1SN91_9APHY</name>
<reference evidence="1" key="1">
    <citation type="submission" date="2022-07" db="EMBL/GenBank/DDBJ databases">
        <title>Genome Sequence of Phlebia brevispora.</title>
        <authorList>
            <person name="Buettner E."/>
        </authorList>
    </citation>
    <scope>NUCLEOTIDE SEQUENCE</scope>
    <source>
        <strain evidence="1">MPL23</strain>
    </source>
</reference>
<accession>A0ACC1SN91</accession>
<keyword evidence="2" id="KW-1185">Reference proteome</keyword>
<proteinExistence type="predicted"/>
<dbReference type="Proteomes" id="UP001148662">
    <property type="component" value="Unassembled WGS sequence"/>
</dbReference>
<evidence type="ECO:0000313" key="1">
    <source>
        <dbReference type="EMBL" id="KAJ3543259.1"/>
    </source>
</evidence>
<sequence length="88" mass="9758">MTGEITLRGRVGPVGGIKEKVLGAHRAGITKVILPWSNRKDVEHDVPKEVKVAMQFAYVRTVEEALEAAFGKGTLGWREKEVVMESRL</sequence>
<organism evidence="1 2">
    <name type="scientific">Phlebia brevispora</name>
    <dbReference type="NCBI Taxonomy" id="194682"/>
    <lineage>
        <taxon>Eukaryota</taxon>
        <taxon>Fungi</taxon>
        <taxon>Dikarya</taxon>
        <taxon>Basidiomycota</taxon>
        <taxon>Agaricomycotina</taxon>
        <taxon>Agaricomycetes</taxon>
        <taxon>Polyporales</taxon>
        <taxon>Meruliaceae</taxon>
        <taxon>Phlebia</taxon>
    </lineage>
</organism>